<dbReference type="InterPro" id="IPR001254">
    <property type="entry name" value="Trypsin_dom"/>
</dbReference>
<keyword evidence="15 26" id="KW-0720">Serine protease</keyword>
<comment type="function">
    <text evidence="2">Factor IX is a vitamin K-dependent plasma protein that participates in the intrinsic pathway of blood coagulation by converting factor X to its active form in the presence of Ca(2+) ions, phospholipids, and factor VIIIa.</text>
</comment>
<dbReference type="PRINTS" id="PR00001">
    <property type="entry name" value="GLABLOOD"/>
</dbReference>
<evidence type="ECO:0000256" key="11">
    <source>
        <dbReference type="ARBA" id="ARBA00022696"/>
    </source>
</evidence>
<dbReference type="PANTHER" id="PTHR24278:SF31">
    <property type="entry name" value="COAGULATION FACTOR IX"/>
    <property type="match status" value="1"/>
</dbReference>
<feature type="active site" description="Charge relay system" evidence="24">
    <location>
        <position position="307"/>
    </location>
</feature>
<keyword evidence="22" id="KW-0379">Hydroxylation</keyword>
<dbReference type="FunFam" id="2.40.10.10:FF:000120">
    <property type="entry name" value="Putative serine protease"/>
    <property type="match status" value="1"/>
</dbReference>
<keyword evidence="17" id="KW-0460">Magnesium</keyword>
<dbReference type="Pfam" id="PF00089">
    <property type="entry name" value="Trypsin"/>
    <property type="match status" value="1"/>
</dbReference>
<dbReference type="PROSITE" id="PS50240">
    <property type="entry name" value="TRYPSIN_DOM"/>
    <property type="match status" value="1"/>
</dbReference>
<dbReference type="SMART" id="SM00181">
    <property type="entry name" value="EGF"/>
    <property type="match status" value="2"/>
</dbReference>
<keyword evidence="7" id="KW-0964">Secreted</keyword>
<evidence type="ECO:0000256" key="10">
    <source>
        <dbReference type="ARBA" id="ARBA00022670"/>
    </source>
</evidence>
<sequence length="469" mass="52351">MALVSLSGFCLLLLDFQLGYGAPASGPVFLSGQAADSILQRHKRYNTGLFEELLRDNLERECMEEVCNLEEAREVFENDKKTVDNNQCKSSPCLNHGSCKNHIGYYTCACPSGFTGNNCEIVIEKRCDVNNGHCMHFCEPMGTMGAKCSCARGYRLMQDGVKCEPEVEFPCGRTALPEVSAVSISHEKKLPLWVYHDTEIPTEVPTEEPLRHFKRIVGGKVVIPGEIPWQVALIARPSGEIFCGGSIVSEQWVITAAHCLVEAKGAFFVRVGEHNIYISEGTEQDYDVLKQHVHPLYNSSVCLYNHDIALLYLKSPITFSTTVRPICIGPNAFIEALVKESSPATVSGWGRTRFHGFTANTLQKVDVPFTDRTVCKRHSSARISNFMFCAGYYNEAKDACQGDSGGPHTNSIHDTWFLTGIVSWGEECAKQGKYGVYTRISLYYRWINHVMGFTKHRLAFDVEDPDPEI</sequence>
<keyword evidence="11" id="KW-0356">Hemostasis</keyword>
<evidence type="ECO:0000256" key="19">
    <source>
        <dbReference type="ARBA" id="ARBA00023145"/>
    </source>
</evidence>
<evidence type="ECO:0000256" key="7">
    <source>
        <dbReference type="ARBA" id="ARBA00022525"/>
    </source>
</evidence>
<dbReference type="PRINTS" id="PR00722">
    <property type="entry name" value="CHYMOTRYPSIN"/>
</dbReference>
<feature type="signal peptide" evidence="27">
    <location>
        <begin position="1"/>
        <end position="21"/>
    </location>
</feature>
<evidence type="ECO:0000256" key="5">
    <source>
        <dbReference type="ARBA" id="ARBA00019454"/>
    </source>
</evidence>
<feature type="active site" description="Charge relay system" evidence="24">
    <location>
        <position position="404"/>
    </location>
</feature>
<gene>
    <name evidence="31" type="ORF">EPR50_G00106570</name>
</gene>
<evidence type="ECO:0000256" key="15">
    <source>
        <dbReference type="ARBA" id="ARBA00022825"/>
    </source>
</evidence>
<feature type="active site" description="Charge relay system" evidence="24">
    <location>
        <position position="258"/>
    </location>
</feature>
<dbReference type="PROSITE" id="PS01186">
    <property type="entry name" value="EGF_2"/>
    <property type="match status" value="1"/>
</dbReference>
<keyword evidence="8 25" id="KW-0245">EGF-like domain</keyword>
<evidence type="ECO:0000256" key="3">
    <source>
        <dbReference type="ARBA" id="ARBA00004613"/>
    </source>
</evidence>
<evidence type="ECO:0000256" key="16">
    <source>
        <dbReference type="ARBA" id="ARBA00022837"/>
    </source>
</evidence>
<dbReference type="InterPro" id="IPR012224">
    <property type="entry name" value="Pept_S1A_FX"/>
</dbReference>
<dbReference type="Pfam" id="PF14670">
    <property type="entry name" value="FXa_inhibition"/>
    <property type="match status" value="1"/>
</dbReference>
<comment type="caution">
    <text evidence="25">Lacks conserved residue(s) required for the propagation of feature annotation.</text>
</comment>
<dbReference type="PIRSF" id="PIRSF001143">
    <property type="entry name" value="Factor_X"/>
    <property type="match status" value="1"/>
</dbReference>
<dbReference type="Gene3D" id="4.10.740.10">
    <property type="entry name" value="Coagulation Factor IX"/>
    <property type="match status" value="1"/>
</dbReference>
<comment type="subcellular location">
    <subcellularLocation>
        <location evidence="3">Secreted</location>
    </subcellularLocation>
</comment>
<evidence type="ECO:0000259" key="30">
    <source>
        <dbReference type="PROSITE" id="PS50998"/>
    </source>
</evidence>
<keyword evidence="21" id="KW-0325">Glycoprotein</keyword>
<keyword evidence="16" id="KW-0106">Calcium</keyword>
<dbReference type="Gene3D" id="2.40.10.10">
    <property type="entry name" value="Trypsin-like serine proteases"/>
    <property type="match status" value="2"/>
</dbReference>
<dbReference type="PROSITE" id="PS00010">
    <property type="entry name" value="ASX_HYDROXYL"/>
    <property type="match status" value="1"/>
</dbReference>
<dbReference type="InterPro" id="IPR000294">
    <property type="entry name" value="GLA_domain"/>
</dbReference>
<dbReference type="EMBL" id="SCKG01000010">
    <property type="protein sequence ID" value="TDH07480.1"/>
    <property type="molecule type" value="Genomic_DNA"/>
</dbReference>
<evidence type="ECO:0000256" key="2">
    <source>
        <dbReference type="ARBA" id="ARBA00002741"/>
    </source>
</evidence>
<comment type="catalytic activity">
    <reaction evidence="1">
        <text>Selective cleavage of Arg-|-Ile bond in factor X to form factor Xa.</text>
        <dbReference type="EC" id="3.4.21.22"/>
    </reaction>
</comment>
<dbReference type="GO" id="GO:0005615">
    <property type="term" value="C:extracellular space"/>
    <property type="evidence" value="ECO:0007669"/>
    <property type="project" value="TreeGrafter"/>
</dbReference>
<accession>A0A484CXJ5</accession>
<keyword evidence="32" id="KW-1185">Reference proteome</keyword>
<keyword evidence="9" id="KW-0597">Phosphoprotein</keyword>
<dbReference type="PROSITE" id="PS50998">
    <property type="entry name" value="GLA_2"/>
    <property type="match status" value="1"/>
</dbReference>
<evidence type="ECO:0000256" key="8">
    <source>
        <dbReference type="ARBA" id="ARBA00022536"/>
    </source>
</evidence>
<evidence type="ECO:0000313" key="31">
    <source>
        <dbReference type="EMBL" id="TDH07480.1"/>
    </source>
</evidence>
<feature type="domain" description="Gla" evidence="30">
    <location>
        <begin position="45"/>
        <end position="107"/>
    </location>
</feature>
<dbReference type="Gene3D" id="2.10.25.10">
    <property type="entry name" value="Laminin"/>
    <property type="match status" value="2"/>
</dbReference>
<reference evidence="31 32" key="1">
    <citation type="submission" date="2019-01" db="EMBL/GenBank/DDBJ databases">
        <title>A chromosome-scale genome assembly of the yellow perch, Perca flavescens.</title>
        <authorList>
            <person name="Feron R."/>
            <person name="Morvezen R."/>
            <person name="Bestin A."/>
            <person name="Haffray P."/>
            <person name="Klopp C."/>
            <person name="Zahm M."/>
            <person name="Cabau C."/>
            <person name="Roques C."/>
            <person name="Donnadieu C."/>
            <person name="Bouchez O."/>
            <person name="Christie M."/>
            <person name="Larson W."/>
            <person name="Guiguen Y."/>
        </authorList>
    </citation>
    <scope>NUCLEOTIDE SEQUENCE [LARGE SCALE GENOMIC DNA]</scope>
    <source>
        <strain evidence="31">YP-PL-M2</strain>
        <tissue evidence="31">Blood</tissue>
    </source>
</reference>
<feature type="domain" description="EGF-like" evidence="28">
    <location>
        <begin position="84"/>
        <end position="120"/>
    </location>
</feature>
<dbReference type="AlphaFoldDB" id="A0A484CXJ5"/>
<evidence type="ECO:0000259" key="28">
    <source>
        <dbReference type="PROSITE" id="PS50026"/>
    </source>
</evidence>
<evidence type="ECO:0000256" key="14">
    <source>
        <dbReference type="ARBA" id="ARBA00022801"/>
    </source>
</evidence>
<evidence type="ECO:0000256" key="12">
    <source>
        <dbReference type="ARBA" id="ARBA00022723"/>
    </source>
</evidence>
<evidence type="ECO:0000256" key="22">
    <source>
        <dbReference type="ARBA" id="ARBA00023278"/>
    </source>
</evidence>
<dbReference type="InterPro" id="IPR001881">
    <property type="entry name" value="EGF-like_Ca-bd_dom"/>
</dbReference>
<dbReference type="CDD" id="cd00190">
    <property type="entry name" value="Tryp_SPc"/>
    <property type="match status" value="1"/>
</dbReference>
<evidence type="ECO:0000256" key="23">
    <source>
        <dbReference type="ARBA" id="ARBA00031357"/>
    </source>
</evidence>
<keyword evidence="10 26" id="KW-0645">Protease</keyword>
<dbReference type="InterPro" id="IPR000742">
    <property type="entry name" value="EGF"/>
</dbReference>
<feature type="domain" description="Peptidase S1" evidence="29">
    <location>
        <begin position="216"/>
        <end position="452"/>
    </location>
</feature>
<evidence type="ECO:0000313" key="32">
    <source>
        <dbReference type="Proteomes" id="UP000295070"/>
    </source>
</evidence>
<dbReference type="InterPro" id="IPR050442">
    <property type="entry name" value="Peptidase_S1_coag_factors"/>
</dbReference>
<dbReference type="FunFam" id="2.10.25.10:FF:000162">
    <property type="entry name" value="Coagulation factor X (Predicted)"/>
    <property type="match status" value="1"/>
</dbReference>
<keyword evidence="18" id="KW-0094">Blood coagulation</keyword>
<evidence type="ECO:0000256" key="1">
    <source>
        <dbReference type="ARBA" id="ARBA00001368"/>
    </source>
</evidence>
<evidence type="ECO:0000256" key="20">
    <source>
        <dbReference type="ARBA" id="ARBA00023157"/>
    </source>
</evidence>
<dbReference type="SUPFAM" id="SSF57630">
    <property type="entry name" value="GLA-domain"/>
    <property type="match status" value="1"/>
</dbReference>
<evidence type="ECO:0000256" key="6">
    <source>
        <dbReference type="ARBA" id="ARBA00022479"/>
    </source>
</evidence>
<dbReference type="CDD" id="cd00054">
    <property type="entry name" value="EGF_CA"/>
    <property type="match status" value="1"/>
</dbReference>
<evidence type="ECO:0000256" key="21">
    <source>
        <dbReference type="ARBA" id="ARBA00023180"/>
    </source>
</evidence>
<dbReference type="InterPro" id="IPR017857">
    <property type="entry name" value="Coagulation_fac-like_Gla_dom"/>
</dbReference>
<protein>
    <recommendedName>
        <fullName evidence="5">Coagulation factor IX</fullName>
        <ecNumber evidence="4">3.4.21.22</ecNumber>
    </recommendedName>
    <alternativeName>
        <fullName evidence="23">Christmas factor</fullName>
    </alternativeName>
</protein>
<dbReference type="PROSITE" id="PS00022">
    <property type="entry name" value="EGF_1"/>
    <property type="match status" value="1"/>
</dbReference>
<dbReference type="InterPro" id="IPR018097">
    <property type="entry name" value="EGF_Ca-bd_CS"/>
</dbReference>
<name>A0A484CXJ5_PERFV</name>
<dbReference type="GO" id="GO:0004252">
    <property type="term" value="F:serine-type endopeptidase activity"/>
    <property type="evidence" value="ECO:0007669"/>
    <property type="project" value="UniProtKB-EC"/>
</dbReference>
<dbReference type="InterPro" id="IPR009003">
    <property type="entry name" value="Peptidase_S1_PA"/>
</dbReference>
<dbReference type="STRING" id="8167.A0A484CXJ5"/>
<dbReference type="GO" id="GO:0005509">
    <property type="term" value="F:calcium ion binding"/>
    <property type="evidence" value="ECO:0007669"/>
    <property type="project" value="InterPro"/>
</dbReference>
<dbReference type="GO" id="GO:0006508">
    <property type="term" value="P:proteolysis"/>
    <property type="evidence" value="ECO:0007669"/>
    <property type="project" value="UniProtKB-KW"/>
</dbReference>
<evidence type="ECO:0000256" key="13">
    <source>
        <dbReference type="ARBA" id="ARBA00022729"/>
    </source>
</evidence>
<feature type="chain" id="PRO_5019785325" description="Coagulation factor IX" evidence="27">
    <location>
        <begin position="22"/>
        <end position="469"/>
    </location>
</feature>
<keyword evidence="20 25" id="KW-1015">Disulfide bond</keyword>
<dbReference type="Pfam" id="PF00594">
    <property type="entry name" value="Gla"/>
    <property type="match status" value="1"/>
</dbReference>
<dbReference type="SMART" id="SM00179">
    <property type="entry name" value="EGF_CA"/>
    <property type="match status" value="1"/>
</dbReference>
<dbReference type="SUPFAM" id="SSF50494">
    <property type="entry name" value="Trypsin-like serine proteases"/>
    <property type="match status" value="1"/>
</dbReference>
<proteinExistence type="predicted"/>
<dbReference type="InterPro" id="IPR018114">
    <property type="entry name" value="TRYPSIN_HIS"/>
</dbReference>
<dbReference type="SMART" id="SM00069">
    <property type="entry name" value="GLA"/>
    <property type="match status" value="1"/>
</dbReference>
<feature type="disulfide bond" evidence="25">
    <location>
        <begin position="110"/>
        <end position="119"/>
    </location>
</feature>
<evidence type="ECO:0000256" key="4">
    <source>
        <dbReference type="ARBA" id="ARBA00012066"/>
    </source>
</evidence>
<dbReference type="SUPFAM" id="SSF57196">
    <property type="entry name" value="EGF/Laminin"/>
    <property type="match status" value="1"/>
</dbReference>
<evidence type="ECO:0000256" key="17">
    <source>
        <dbReference type="ARBA" id="ARBA00022842"/>
    </source>
</evidence>
<comment type="caution">
    <text evidence="31">The sequence shown here is derived from an EMBL/GenBank/DDBJ whole genome shotgun (WGS) entry which is preliminary data.</text>
</comment>
<dbReference type="EC" id="3.4.21.22" evidence="4"/>
<keyword evidence="13 27" id="KW-0732">Signal</keyword>
<dbReference type="InterPro" id="IPR001314">
    <property type="entry name" value="Peptidase_S1A"/>
</dbReference>
<dbReference type="PROSITE" id="PS00134">
    <property type="entry name" value="TRYPSIN_HIS"/>
    <property type="match status" value="1"/>
</dbReference>
<dbReference type="GO" id="GO:0007596">
    <property type="term" value="P:blood coagulation"/>
    <property type="evidence" value="ECO:0007669"/>
    <property type="project" value="UniProtKB-KW"/>
</dbReference>
<keyword evidence="14 26" id="KW-0378">Hydrolase</keyword>
<keyword evidence="6" id="KW-0301">Gamma-carboxyglutamic acid</keyword>
<evidence type="ECO:0000256" key="9">
    <source>
        <dbReference type="ARBA" id="ARBA00022553"/>
    </source>
</evidence>
<organism evidence="31 32">
    <name type="scientific">Perca flavescens</name>
    <name type="common">American yellow perch</name>
    <name type="synonym">Morone flavescens</name>
    <dbReference type="NCBI Taxonomy" id="8167"/>
    <lineage>
        <taxon>Eukaryota</taxon>
        <taxon>Metazoa</taxon>
        <taxon>Chordata</taxon>
        <taxon>Craniata</taxon>
        <taxon>Vertebrata</taxon>
        <taxon>Euteleostomi</taxon>
        <taxon>Actinopterygii</taxon>
        <taxon>Neopterygii</taxon>
        <taxon>Teleostei</taxon>
        <taxon>Neoteleostei</taxon>
        <taxon>Acanthomorphata</taxon>
        <taxon>Eupercaria</taxon>
        <taxon>Perciformes</taxon>
        <taxon>Percoidei</taxon>
        <taxon>Percidae</taxon>
        <taxon>Percinae</taxon>
        <taxon>Perca</taxon>
    </lineage>
</organism>
<dbReference type="FunFam" id="4.10.740.10:FF:000001">
    <property type="entry name" value="vitamin K-dependent protein S"/>
    <property type="match status" value="1"/>
</dbReference>
<dbReference type="InterPro" id="IPR000152">
    <property type="entry name" value="EGF-type_Asp/Asn_hydroxyl_site"/>
</dbReference>
<dbReference type="SMART" id="SM00020">
    <property type="entry name" value="Tryp_SPc"/>
    <property type="match status" value="1"/>
</dbReference>
<evidence type="ECO:0000256" key="24">
    <source>
        <dbReference type="PIRSR" id="PIRSR001143-1"/>
    </source>
</evidence>
<evidence type="ECO:0000256" key="27">
    <source>
        <dbReference type="SAM" id="SignalP"/>
    </source>
</evidence>
<dbReference type="InterPro" id="IPR035972">
    <property type="entry name" value="GLA-like_dom_SF"/>
</dbReference>
<dbReference type="PANTHER" id="PTHR24278">
    <property type="entry name" value="COAGULATION FACTOR"/>
    <property type="match status" value="1"/>
</dbReference>
<keyword evidence="19" id="KW-0865">Zymogen</keyword>
<dbReference type="PROSITE" id="PS50026">
    <property type="entry name" value="EGF_3"/>
    <property type="match status" value="1"/>
</dbReference>
<keyword evidence="12" id="KW-0479">Metal-binding</keyword>
<dbReference type="InterPro" id="IPR043504">
    <property type="entry name" value="Peptidase_S1_PA_chymotrypsin"/>
</dbReference>
<dbReference type="InterPro" id="IPR033116">
    <property type="entry name" value="TRYPSIN_SER"/>
</dbReference>
<evidence type="ECO:0000256" key="25">
    <source>
        <dbReference type="PROSITE-ProRule" id="PRU00076"/>
    </source>
</evidence>
<dbReference type="Pfam" id="PF00008">
    <property type="entry name" value="EGF"/>
    <property type="match status" value="1"/>
</dbReference>
<evidence type="ECO:0000259" key="29">
    <source>
        <dbReference type="PROSITE" id="PS50240"/>
    </source>
</evidence>
<dbReference type="PROSITE" id="PS00135">
    <property type="entry name" value="TRYPSIN_SER"/>
    <property type="match status" value="1"/>
</dbReference>
<dbReference type="PROSITE" id="PS01187">
    <property type="entry name" value="EGF_CA"/>
    <property type="match status" value="1"/>
</dbReference>
<evidence type="ECO:0000256" key="26">
    <source>
        <dbReference type="RuleBase" id="RU363034"/>
    </source>
</evidence>
<dbReference type="Proteomes" id="UP000295070">
    <property type="component" value="Chromosome 10"/>
</dbReference>
<evidence type="ECO:0000256" key="18">
    <source>
        <dbReference type="ARBA" id="ARBA00023084"/>
    </source>
</evidence>